<evidence type="ECO:0000313" key="3">
    <source>
        <dbReference type="Proteomes" id="UP000177682"/>
    </source>
</evidence>
<reference evidence="2 3" key="1">
    <citation type="journal article" date="2016" name="Nat. Commun.">
        <title>Thousands of microbial genomes shed light on interconnected biogeochemical processes in an aquifer system.</title>
        <authorList>
            <person name="Anantharaman K."/>
            <person name="Brown C.T."/>
            <person name="Hug L.A."/>
            <person name="Sharon I."/>
            <person name="Castelle C.J."/>
            <person name="Probst A.J."/>
            <person name="Thomas B.C."/>
            <person name="Singh A."/>
            <person name="Wilkins M.J."/>
            <person name="Karaoz U."/>
            <person name="Brodie E.L."/>
            <person name="Williams K.H."/>
            <person name="Hubbard S.S."/>
            <person name="Banfield J.F."/>
        </authorList>
    </citation>
    <scope>NUCLEOTIDE SEQUENCE [LARGE SCALE GENOMIC DNA]</scope>
</reference>
<evidence type="ECO:0008006" key="4">
    <source>
        <dbReference type="Google" id="ProtNLM"/>
    </source>
</evidence>
<protein>
    <recommendedName>
        <fullName evidence="4">PilN domain-containing protein</fullName>
    </recommendedName>
</protein>
<organism evidence="2 3">
    <name type="scientific">Candidatus Doudnabacteria bacterium RIFCSPHIGHO2_12_FULL_48_16</name>
    <dbReference type="NCBI Taxonomy" id="1817838"/>
    <lineage>
        <taxon>Bacteria</taxon>
        <taxon>Candidatus Doudnaibacteriota</taxon>
    </lineage>
</organism>
<accession>A0A1F5PJN5</accession>
<dbReference type="Proteomes" id="UP000177682">
    <property type="component" value="Unassembled WGS sequence"/>
</dbReference>
<gene>
    <name evidence="2" type="ORF">A3E29_03550</name>
</gene>
<dbReference type="AlphaFoldDB" id="A0A1F5PJN5"/>
<dbReference type="InterPro" id="IPR052534">
    <property type="entry name" value="Extracell_DNA_Util/SecSys_Comp"/>
</dbReference>
<keyword evidence="1" id="KW-0472">Membrane</keyword>
<feature type="transmembrane region" description="Helical" evidence="1">
    <location>
        <begin position="20"/>
        <end position="44"/>
    </location>
</feature>
<comment type="caution">
    <text evidence="2">The sequence shown here is derived from an EMBL/GenBank/DDBJ whole genome shotgun (WGS) entry which is preliminary data.</text>
</comment>
<sequence>MRRINLLPKIWQREFQLHLFANQLLAFWLWILITLVVFLIVVIVGRTYLISQNQQVLAAIETKRQTLKTSGNEELKLEILRLNQDIANVDKLNANHYYWSQALTELGNLLPSDLQIDLLTLDRATGKIEIKGTAGNRDNILKFWGDLHKSAYFMNINFPLSNLNQATNDPFTFTFYINPETVKQP</sequence>
<evidence type="ECO:0000256" key="1">
    <source>
        <dbReference type="SAM" id="Phobius"/>
    </source>
</evidence>
<evidence type="ECO:0000313" key="2">
    <source>
        <dbReference type="EMBL" id="OGE90153.1"/>
    </source>
</evidence>
<keyword evidence="1" id="KW-0812">Transmembrane</keyword>
<keyword evidence="1" id="KW-1133">Transmembrane helix</keyword>
<dbReference type="Pfam" id="PF05137">
    <property type="entry name" value="PilN"/>
    <property type="match status" value="1"/>
</dbReference>
<dbReference type="InterPro" id="IPR007813">
    <property type="entry name" value="PilN"/>
</dbReference>
<dbReference type="PANTHER" id="PTHR40278:SF1">
    <property type="entry name" value="DNA UTILIZATION PROTEIN HOFN"/>
    <property type="match status" value="1"/>
</dbReference>
<dbReference type="PANTHER" id="PTHR40278">
    <property type="entry name" value="DNA UTILIZATION PROTEIN HOFN"/>
    <property type="match status" value="1"/>
</dbReference>
<dbReference type="EMBL" id="MFEY01000007">
    <property type="protein sequence ID" value="OGE90153.1"/>
    <property type="molecule type" value="Genomic_DNA"/>
</dbReference>
<proteinExistence type="predicted"/>
<name>A0A1F5PJN5_9BACT</name>